<accession>A0ABW3F2N7</accession>
<keyword evidence="1" id="KW-0812">Transmembrane</keyword>
<feature type="transmembrane region" description="Helical" evidence="1">
    <location>
        <begin position="106"/>
        <end position="128"/>
    </location>
</feature>
<dbReference type="Proteomes" id="UP001596972">
    <property type="component" value="Unassembled WGS sequence"/>
</dbReference>
<feature type="transmembrane region" description="Helical" evidence="1">
    <location>
        <begin position="63"/>
        <end position="85"/>
    </location>
</feature>
<evidence type="ECO:0000256" key="1">
    <source>
        <dbReference type="SAM" id="Phobius"/>
    </source>
</evidence>
<keyword evidence="3" id="KW-1185">Reference proteome</keyword>
<comment type="caution">
    <text evidence="2">The sequence shown here is derived from an EMBL/GenBank/DDBJ whole genome shotgun (WGS) entry which is preliminary data.</text>
</comment>
<evidence type="ECO:0000313" key="2">
    <source>
        <dbReference type="EMBL" id="MFD0905867.1"/>
    </source>
</evidence>
<proteinExistence type="predicted"/>
<feature type="transmembrane region" description="Helical" evidence="1">
    <location>
        <begin position="37"/>
        <end position="57"/>
    </location>
</feature>
<sequence>MATASFMVGMHVFVSGTEIPEEVRDRREGRAGPNMKLFHILTPLFAAVVLWLSLLRPDSTERILFLYSVAFVSIPVALFPVRGRMVRSYVAQRRANPGAEVRPDRLSIAWIVGFLLAVTMVAVAALLVNDYA</sequence>
<name>A0ABW3F2N7_9ACTN</name>
<protein>
    <recommendedName>
        <fullName evidence="4">DUF202 domain-containing protein</fullName>
    </recommendedName>
</protein>
<keyword evidence="1" id="KW-0472">Membrane</keyword>
<dbReference type="RefSeq" id="WP_378307209.1">
    <property type="nucleotide sequence ID" value="NZ_JBHTJA010000174.1"/>
</dbReference>
<reference evidence="3" key="1">
    <citation type="journal article" date="2019" name="Int. J. Syst. Evol. Microbiol.">
        <title>The Global Catalogue of Microorganisms (GCM) 10K type strain sequencing project: providing services to taxonomists for standard genome sequencing and annotation.</title>
        <authorList>
            <consortium name="The Broad Institute Genomics Platform"/>
            <consortium name="The Broad Institute Genome Sequencing Center for Infectious Disease"/>
            <person name="Wu L."/>
            <person name="Ma J."/>
        </authorList>
    </citation>
    <scope>NUCLEOTIDE SEQUENCE [LARGE SCALE GENOMIC DNA]</scope>
    <source>
        <strain evidence="3">JCM 31202</strain>
    </source>
</reference>
<evidence type="ECO:0008006" key="4">
    <source>
        <dbReference type="Google" id="ProtNLM"/>
    </source>
</evidence>
<evidence type="ECO:0000313" key="3">
    <source>
        <dbReference type="Proteomes" id="UP001596972"/>
    </source>
</evidence>
<organism evidence="2 3">
    <name type="scientific">Actinomadura sediminis</name>
    <dbReference type="NCBI Taxonomy" id="1038904"/>
    <lineage>
        <taxon>Bacteria</taxon>
        <taxon>Bacillati</taxon>
        <taxon>Actinomycetota</taxon>
        <taxon>Actinomycetes</taxon>
        <taxon>Streptosporangiales</taxon>
        <taxon>Thermomonosporaceae</taxon>
        <taxon>Actinomadura</taxon>
    </lineage>
</organism>
<dbReference type="EMBL" id="JBHTJA010000174">
    <property type="protein sequence ID" value="MFD0905867.1"/>
    <property type="molecule type" value="Genomic_DNA"/>
</dbReference>
<keyword evidence="1" id="KW-1133">Transmembrane helix</keyword>
<gene>
    <name evidence="2" type="ORF">ACFQ11_36225</name>
</gene>